<proteinExistence type="predicted"/>
<name>A0A7C2FQ30_9CREN</name>
<dbReference type="PANTHER" id="PTHR42949:SF3">
    <property type="entry name" value="ANAEROBIC GLYCEROL-3-PHOSPHATE DEHYDROGENASE SUBUNIT B"/>
    <property type="match status" value="1"/>
</dbReference>
<feature type="domain" description="SoxA A3" evidence="2">
    <location>
        <begin position="11"/>
        <end position="89"/>
    </location>
</feature>
<dbReference type="EMBL" id="DSJT01000003">
    <property type="protein sequence ID" value="HEF86843.1"/>
    <property type="molecule type" value="Genomic_DNA"/>
</dbReference>
<dbReference type="Pfam" id="PF17806">
    <property type="entry name" value="SO_alpha_A3"/>
    <property type="match status" value="1"/>
</dbReference>
<evidence type="ECO:0000259" key="2">
    <source>
        <dbReference type="Pfam" id="PF17806"/>
    </source>
</evidence>
<dbReference type="Gene3D" id="1.10.10.1100">
    <property type="entry name" value="BFD-like [2Fe-2S]-binding domain"/>
    <property type="match status" value="1"/>
</dbReference>
<dbReference type="PANTHER" id="PTHR42949">
    <property type="entry name" value="ANAEROBIC GLYCEROL-3-PHOSPHATE DEHYDROGENASE SUBUNIT B"/>
    <property type="match status" value="1"/>
</dbReference>
<dbReference type="CDD" id="cd19946">
    <property type="entry name" value="GlpA-like_Fer2_BFD-like"/>
    <property type="match status" value="1"/>
</dbReference>
<dbReference type="InterPro" id="IPR041117">
    <property type="entry name" value="SoxA_A3"/>
</dbReference>
<dbReference type="InterPro" id="IPR051691">
    <property type="entry name" value="Metab_Enz_Cyan_OpOx_G3PDH"/>
</dbReference>
<sequence>MSQQDPRKIVVCRCENVTLSQILEAIDEGFDNLELLKRRLRVGMGPCQGTTCLLMIARILMQKTGKSFEEVFLPSNRPPIHPVKLKNFAGGGRES</sequence>
<evidence type="ECO:0000256" key="1">
    <source>
        <dbReference type="ARBA" id="ARBA00023002"/>
    </source>
</evidence>
<evidence type="ECO:0000313" key="3">
    <source>
        <dbReference type="EMBL" id="HEF86843.1"/>
    </source>
</evidence>
<organism evidence="3">
    <name type="scientific">Thermosphaera aggregans</name>
    <dbReference type="NCBI Taxonomy" id="54254"/>
    <lineage>
        <taxon>Archaea</taxon>
        <taxon>Thermoproteota</taxon>
        <taxon>Thermoprotei</taxon>
        <taxon>Desulfurococcales</taxon>
        <taxon>Desulfurococcaceae</taxon>
        <taxon>Thermosphaera</taxon>
    </lineage>
</organism>
<dbReference type="InterPro" id="IPR041854">
    <property type="entry name" value="BFD-like_2Fe2S-bd_dom_sf"/>
</dbReference>
<gene>
    <name evidence="3" type="ORF">ENP55_00745</name>
</gene>
<accession>A0A7C2FQ30</accession>
<dbReference type="AlphaFoldDB" id="A0A7C2FQ30"/>
<protein>
    <submittedName>
        <fullName evidence="3">(2Fe-2S)-binding protein</fullName>
    </submittedName>
</protein>
<comment type="caution">
    <text evidence="3">The sequence shown here is derived from an EMBL/GenBank/DDBJ whole genome shotgun (WGS) entry which is preliminary data.</text>
</comment>
<dbReference type="GO" id="GO:0016491">
    <property type="term" value="F:oxidoreductase activity"/>
    <property type="evidence" value="ECO:0007669"/>
    <property type="project" value="UniProtKB-KW"/>
</dbReference>
<reference evidence="3" key="1">
    <citation type="journal article" date="2020" name="mSystems">
        <title>Genome- and Community-Level Interaction Insights into Carbon Utilization and Element Cycling Functions of Hydrothermarchaeota in Hydrothermal Sediment.</title>
        <authorList>
            <person name="Zhou Z."/>
            <person name="Liu Y."/>
            <person name="Xu W."/>
            <person name="Pan J."/>
            <person name="Luo Z.H."/>
            <person name="Li M."/>
        </authorList>
    </citation>
    <scope>NUCLEOTIDE SEQUENCE [LARGE SCALE GENOMIC DNA]</scope>
    <source>
        <strain evidence="3">SpSt-23</strain>
    </source>
</reference>
<keyword evidence="1" id="KW-0560">Oxidoreductase</keyword>